<dbReference type="Proteomes" id="UP000659654">
    <property type="component" value="Unassembled WGS sequence"/>
</dbReference>
<proteinExistence type="predicted"/>
<accession>A0A1I7RVN9</accession>
<sequence length="235" mass="27026">MPPKGLKTLSKKKKKTKEPVEIFDVGRPRPQRALDCARIMVDFLEAMFHKLALQYCDLKGKVADSFCGILYYRCAREAIRTYMTDMRSTLRYWISHQHLTRFSVVLKDVQSGEELGIITFGLFSGTDRNWASKAIRKGVIHELKDQLMILFEKLDELPTREQFLKDFGEREVGAKIRLSLLPEVPKPDLVSAIKWKHDPDALCAPKKKLLYSTPRINSEFVEFSLQCSSSIIGKD</sequence>
<reference evidence="1" key="2">
    <citation type="submission" date="2020-09" db="EMBL/GenBank/DDBJ databases">
        <authorList>
            <person name="Kikuchi T."/>
        </authorList>
    </citation>
    <scope>NUCLEOTIDE SEQUENCE</scope>
    <source>
        <strain evidence="1">Ka4C1</strain>
    </source>
</reference>
<dbReference type="EMBL" id="CAJFCV020000001">
    <property type="protein sequence ID" value="CAG9081945.1"/>
    <property type="molecule type" value="Genomic_DNA"/>
</dbReference>
<evidence type="ECO:0000313" key="1">
    <source>
        <dbReference type="EMBL" id="CAD5208550.1"/>
    </source>
</evidence>
<protein>
    <submittedName>
        <fullName evidence="1">(pine wood nematode) hypothetical protein</fullName>
    </submittedName>
</protein>
<evidence type="ECO:0000313" key="4">
    <source>
        <dbReference type="WBParaSite" id="BXY_0480100.1"/>
    </source>
</evidence>
<dbReference type="EMBL" id="CAJFDI010000001">
    <property type="protein sequence ID" value="CAD5208550.1"/>
    <property type="molecule type" value="Genomic_DNA"/>
</dbReference>
<reference evidence="4" key="1">
    <citation type="submission" date="2016-11" db="UniProtKB">
        <authorList>
            <consortium name="WormBaseParasite"/>
        </authorList>
    </citation>
    <scope>IDENTIFICATION</scope>
</reference>
<dbReference type="AlphaFoldDB" id="A0A1I7RVN9"/>
<keyword evidence="3" id="KW-1185">Reference proteome</keyword>
<dbReference type="Proteomes" id="UP000582659">
    <property type="component" value="Unassembled WGS sequence"/>
</dbReference>
<evidence type="ECO:0000313" key="2">
    <source>
        <dbReference type="Proteomes" id="UP000095284"/>
    </source>
</evidence>
<dbReference type="Proteomes" id="UP000095284">
    <property type="component" value="Unplaced"/>
</dbReference>
<gene>
    <name evidence="1" type="ORF">BXYJ_LOCUS786</name>
</gene>
<name>A0A1I7RVN9_BURXY</name>
<organism evidence="2 4">
    <name type="scientific">Bursaphelenchus xylophilus</name>
    <name type="common">Pinewood nematode worm</name>
    <name type="synonym">Aphelenchoides xylophilus</name>
    <dbReference type="NCBI Taxonomy" id="6326"/>
    <lineage>
        <taxon>Eukaryota</taxon>
        <taxon>Metazoa</taxon>
        <taxon>Ecdysozoa</taxon>
        <taxon>Nematoda</taxon>
        <taxon>Chromadorea</taxon>
        <taxon>Rhabditida</taxon>
        <taxon>Tylenchina</taxon>
        <taxon>Tylenchomorpha</taxon>
        <taxon>Aphelenchoidea</taxon>
        <taxon>Aphelenchoididae</taxon>
        <taxon>Bursaphelenchus</taxon>
    </lineage>
</organism>
<dbReference type="OrthoDB" id="10387323at2759"/>
<evidence type="ECO:0000313" key="3">
    <source>
        <dbReference type="Proteomes" id="UP000659654"/>
    </source>
</evidence>
<dbReference type="WBParaSite" id="BXY_0480100.1">
    <property type="protein sequence ID" value="BXY_0480100.1"/>
    <property type="gene ID" value="BXY_0480100"/>
</dbReference>